<protein>
    <submittedName>
        <fullName evidence="1">HAD family phosphatase</fullName>
    </submittedName>
</protein>
<dbReference type="PANTHER" id="PTHR18901:SF38">
    <property type="entry name" value="PSEUDOURIDINE-5'-PHOSPHATASE"/>
    <property type="match status" value="1"/>
</dbReference>
<dbReference type="RefSeq" id="WP_014081206.1">
    <property type="nucleotide sequence ID" value="NZ_CATVZQ010000003.1"/>
</dbReference>
<dbReference type="InterPro" id="IPR036412">
    <property type="entry name" value="HAD-like_sf"/>
</dbReference>
<dbReference type="PRINTS" id="PR00413">
    <property type="entry name" value="HADHALOGNASE"/>
</dbReference>
<dbReference type="Gene3D" id="3.40.50.1000">
    <property type="entry name" value="HAD superfamily/HAD-like"/>
    <property type="match status" value="1"/>
</dbReference>
<proteinExistence type="predicted"/>
<evidence type="ECO:0000313" key="1">
    <source>
        <dbReference type="EMBL" id="RGS38358.1"/>
    </source>
</evidence>
<dbReference type="OMA" id="FHHMVMG"/>
<dbReference type="InterPro" id="IPR006439">
    <property type="entry name" value="HAD-SF_hydro_IA"/>
</dbReference>
<name>A0A174AJD5_9FIRM</name>
<dbReference type="SUPFAM" id="SSF56784">
    <property type="entry name" value="HAD-like"/>
    <property type="match status" value="1"/>
</dbReference>
<accession>A0A174AJD5</accession>
<reference evidence="1 2" key="1">
    <citation type="submission" date="2018-08" db="EMBL/GenBank/DDBJ databases">
        <title>A genome reference for cultivated species of the human gut microbiota.</title>
        <authorList>
            <person name="Zou Y."/>
            <person name="Xue W."/>
            <person name="Luo G."/>
        </authorList>
    </citation>
    <scope>NUCLEOTIDE SEQUENCE [LARGE SCALE GENOMIC DNA]</scope>
    <source>
        <strain evidence="1 2">AF22-12AC</strain>
    </source>
</reference>
<dbReference type="CDD" id="cd07505">
    <property type="entry name" value="HAD_BPGM-like"/>
    <property type="match status" value="1"/>
</dbReference>
<dbReference type="SFLD" id="SFLDS00003">
    <property type="entry name" value="Haloacid_Dehalogenase"/>
    <property type="match status" value="1"/>
</dbReference>
<dbReference type="InterPro" id="IPR041492">
    <property type="entry name" value="HAD_2"/>
</dbReference>
<gene>
    <name evidence="1" type="ORF">DWX93_12570</name>
</gene>
<sequence>MVKAVIFDMDGVLIDTEKWLNKYWRQAAAEAGYDMTVEDGLAIRSLAAKYAAPFLQERFGADFPYWTIRERRKELMKAHIAANGIDKKPGVDELLDYLRAHRIKTAVATATDPARTKDYLTRIGIYDKFDRIVCATMVENGKPKPDIYLYACEQIGEAPADCIAVEDSPNGVRSATDAGIRTVMVPDLAEPDADTAKRIAAKAGTLFDIILMFEDGDLS</sequence>
<dbReference type="Pfam" id="PF13419">
    <property type="entry name" value="HAD_2"/>
    <property type="match status" value="1"/>
</dbReference>
<organism evidence="1 2">
    <name type="scientific">Roseburia hominis</name>
    <dbReference type="NCBI Taxonomy" id="301301"/>
    <lineage>
        <taxon>Bacteria</taxon>
        <taxon>Bacillati</taxon>
        <taxon>Bacillota</taxon>
        <taxon>Clostridia</taxon>
        <taxon>Lachnospirales</taxon>
        <taxon>Lachnospiraceae</taxon>
        <taxon>Roseburia</taxon>
    </lineage>
</organism>
<evidence type="ECO:0000313" key="2">
    <source>
        <dbReference type="Proteomes" id="UP000266172"/>
    </source>
</evidence>
<comment type="caution">
    <text evidence="1">The sequence shown here is derived from an EMBL/GenBank/DDBJ whole genome shotgun (WGS) entry which is preliminary data.</text>
</comment>
<dbReference type="NCBIfam" id="TIGR01509">
    <property type="entry name" value="HAD-SF-IA-v3"/>
    <property type="match status" value="1"/>
</dbReference>
<dbReference type="GeneID" id="93724851"/>
<dbReference type="InterPro" id="IPR023214">
    <property type="entry name" value="HAD_sf"/>
</dbReference>
<dbReference type="Gene3D" id="1.10.150.240">
    <property type="entry name" value="Putative phosphatase, domain 2"/>
    <property type="match status" value="1"/>
</dbReference>
<dbReference type="EMBL" id="QRVL01000012">
    <property type="protein sequence ID" value="RGS38358.1"/>
    <property type="molecule type" value="Genomic_DNA"/>
</dbReference>
<dbReference type="Proteomes" id="UP000266172">
    <property type="component" value="Unassembled WGS sequence"/>
</dbReference>
<dbReference type="SFLD" id="SFLDG01135">
    <property type="entry name" value="C1.5.6:_HAD__Beta-PGM__Phospha"/>
    <property type="match status" value="1"/>
</dbReference>
<dbReference type="AlphaFoldDB" id="A0A174AJD5"/>
<dbReference type="InterPro" id="IPR023198">
    <property type="entry name" value="PGP-like_dom2"/>
</dbReference>
<dbReference type="SFLD" id="SFLDG01129">
    <property type="entry name" value="C1.5:_HAD__Beta-PGM__Phosphata"/>
    <property type="match status" value="1"/>
</dbReference>
<dbReference type="PANTHER" id="PTHR18901">
    <property type="entry name" value="2-DEOXYGLUCOSE-6-PHOSPHATE PHOSPHATASE 2"/>
    <property type="match status" value="1"/>
</dbReference>